<proteinExistence type="predicted"/>
<evidence type="ECO:0000256" key="1">
    <source>
        <dbReference type="SAM" id="Phobius"/>
    </source>
</evidence>
<dbReference type="Proteomes" id="UP001597557">
    <property type="component" value="Unassembled WGS sequence"/>
</dbReference>
<evidence type="ECO:0000313" key="2">
    <source>
        <dbReference type="EMBL" id="MFD2871037.1"/>
    </source>
</evidence>
<organism evidence="2 3">
    <name type="scientific">Mucilaginibacter ximonensis</name>
    <dbReference type="NCBI Taxonomy" id="538021"/>
    <lineage>
        <taxon>Bacteria</taxon>
        <taxon>Pseudomonadati</taxon>
        <taxon>Bacteroidota</taxon>
        <taxon>Sphingobacteriia</taxon>
        <taxon>Sphingobacteriales</taxon>
        <taxon>Sphingobacteriaceae</taxon>
        <taxon>Mucilaginibacter</taxon>
    </lineage>
</organism>
<feature type="transmembrane region" description="Helical" evidence="1">
    <location>
        <begin position="122"/>
        <end position="143"/>
    </location>
</feature>
<sequence>MAKKTLKQITKLPNNAFFKFDAHFRFLISIVAAFISFLIARTQFNWPAVILITWLGCALSIIAMDWIIILNAHPREIRKIAKLQDSSRALIFLFVIVASFISLGAILFLLKSTKGHSEAEATAHILLGMASVIVSWWLVHTLFTMRYAHFYYSPDSEAPNSKLGGLEFPGDEKEPDYLDFVYFSFVIGMTFQVSDVEISSPQIRRLALLHALISFAFNTAIVALSINVVSSLV</sequence>
<accession>A0ABW5Y849</accession>
<comment type="caution">
    <text evidence="2">The sequence shown here is derived from an EMBL/GenBank/DDBJ whole genome shotgun (WGS) entry which is preliminary data.</text>
</comment>
<feature type="transmembrane region" description="Helical" evidence="1">
    <location>
        <begin position="207"/>
        <end position="229"/>
    </location>
</feature>
<protein>
    <submittedName>
        <fullName evidence="2">DUF1345 domain-containing protein</fullName>
    </submittedName>
</protein>
<feature type="transmembrane region" description="Helical" evidence="1">
    <location>
        <begin position="89"/>
        <end position="110"/>
    </location>
</feature>
<keyword evidence="1" id="KW-1133">Transmembrane helix</keyword>
<evidence type="ECO:0000313" key="3">
    <source>
        <dbReference type="Proteomes" id="UP001597557"/>
    </source>
</evidence>
<keyword evidence="1" id="KW-0812">Transmembrane</keyword>
<feature type="transmembrane region" description="Helical" evidence="1">
    <location>
        <begin position="46"/>
        <end position="68"/>
    </location>
</feature>
<reference evidence="3" key="1">
    <citation type="journal article" date="2019" name="Int. J. Syst. Evol. Microbiol.">
        <title>The Global Catalogue of Microorganisms (GCM) 10K type strain sequencing project: providing services to taxonomists for standard genome sequencing and annotation.</title>
        <authorList>
            <consortium name="The Broad Institute Genomics Platform"/>
            <consortium name="The Broad Institute Genome Sequencing Center for Infectious Disease"/>
            <person name="Wu L."/>
            <person name="Ma J."/>
        </authorList>
    </citation>
    <scope>NUCLEOTIDE SEQUENCE [LARGE SCALE GENOMIC DNA]</scope>
    <source>
        <strain evidence="3">KCTC 22437</strain>
    </source>
</reference>
<name>A0ABW5Y849_9SPHI</name>
<keyword evidence="3" id="KW-1185">Reference proteome</keyword>
<dbReference type="RefSeq" id="WP_377181320.1">
    <property type="nucleotide sequence ID" value="NZ_JBHUPD010000001.1"/>
</dbReference>
<gene>
    <name evidence="2" type="ORF">ACFS5N_01075</name>
</gene>
<dbReference type="EMBL" id="JBHUPD010000001">
    <property type="protein sequence ID" value="MFD2871037.1"/>
    <property type="molecule type" value="Genomic_DNA"/>
</dbReference>
<feature type="transmembrane region" description="Helical" evidence="1">
    <location>
        <begin position="20"/>
        <end position="40"/>
    </location>
</feature>
<dbReference type="Pfam" id="PF07077">
    <property type="entry name" value="DUF1345"/>
    <property type="match status" value="1"/>
</dbReference>
<keyword evidence="1" id="KW-0472">Membrane</keyword>
<dbReference type="InterPro" id="IPR009781">
    <property type="entry name" value="DUF1345"/>
</dbReference>